<organism evidence="2">
    <name type="scientific">viral metagenome</name>
    <dbReference type="NCBI Taxonomy" id="1070528"/>
    <lineage>
        <taxon>unclassified sequences</taxon>
        <taxon>metagenomes</taxon>
        <taxon>organismal metagenomes</taxon>
    </lineage>
</organism>
<accession>A0A6C0H1G4</accession>
<dbReference type="AlphaFoldDB" id="A0A6C0H1G4"/>
<reference evidence="2" key="1">
    <citation type="journal article" date="2020" name="Nature">
        <title>Giant virus diversity and host interactions through global metagenomics.</title>
        <authorList>
            <person name="Schulz F."/>
            <person name="Roux S."/>
            <person name="Paez-Espino D."/>
            <person name="Jungbluth S."/>
            <person name="Walsh D.A."/>
            <person name="Denef V.J."/>
            <person name="McMahon K.D."/>
            <person name="Konstantinidis K.T."/>
            <person name="Eloe-Fadrosh E.A."/>
            <person name="Kyrpides N.C."/>
            <person name="Woyke T."/>
        </authorList>
    </citation>
    <scope>NUCLEOTIDE SEQUENCE</scope>
    <source>
        <strain evidence="2">GVMAG-M-3300023179-4</strain>
    </source>
</reference>
<dbReference type="EMBL" id="MN739847">
    <property type="protein sequence ID" value="QHT74279.1"/>
    <property type="molecule type" value="Genomic_DNA"/>
</dbReference>
<dbReference type="Pfam" id="PF19068">
    <property type="entry name" value="DUF5764"/>
    <property type="match status" value="1"/>
</dbReference>
<protein>
    <submittedName>
        <fullName evidence="2">Uncharacterized protein</fullName>
    </submittedName>
</protein>
<sequence length="352" mass="40375">MTNSNYLTEIKKEYTIQLVNILTPAIYEGINSIYNEVKKIAKDGEELKIFQGFLLKIPTWTEQMITIEATRIKTVIQNADILDDLIKAVIQSNILLLTSTDLSDKHKVLKEFNINLNYTKFIHNVYIEVAKTFYNYPFLFFHKVPALEYKKNQLKSHKLIKESIEEAIRKMLPLQLILKKYLGTMSDINDDKYIRSLVNSESNNKQYKLASVNSALSNNDSEKKLNQIGGLIQSQVPISLKEIYDQQKNAVNNSTTIKHLPLTETKKSETKKQELNKMNIIIPSNNPNQVEKNGNDSETSQAYHKQDGNIEEEFSNMGSIKKSVHKSALDTVTEVNSASEANNKNIFNFRNY</sequence>
<evidence type="ECO:0000313" key="2">
    <source>
        <dbReference type="EMBL" id="QHT74279.1"/>
    </source>
</evidence>
<dbReference type="InterPro" id="IPR043913">
    <property type="entry name" value="DUF5764"/>
</dbReference>
<name>A0A6C0H1G4_9ZZZZ</name>
<evidence type="ECO:0000256" key="1">
    <source>
        <dbReference type="SAM" id="MobiDB-lite"/>
    </source>
</evidence>
<feature type="region of interest" description="Disordered" evidence="1">
    <location>
        <begin position="283"/>
        <end position="303"/>
    </location>
</feature>
<proteinExistence type="predicted"/>